<name>A0A6L5BK83_9PSED</name>
<dbReference type="Proteomes" id="UP000475265">
    <property type="component" value="Unassembled WGS sequence"/>
</dbReference>
<dbReference type="AlphaFoldDB" id="A0A6L5BK83"/>
<dbReference type="EMBL" id="JAAAXX010000003">
    <property type="protein sequence ID" value="KAF2389019.1"/>
    <property type="molecule type" value="Genomic_DNA"/>
</dbReference>
<reference evidence="1 2" key="1">
    <citation type="submission" date="2019-12" db="EMBL/GenBank/DDBJ databases">
        <title>Endophytic bacteria associated with Panax ginseng seedlings.</title>
        <authorList>
            <person name="Park J.M."/>
            <person name="Shin R."/>
            <person name="Jo S.H."/>
        </authorList>
    </citation>
    <scope>NUCLEOTIDE SEQUENCE [LARGE SCALE GENOMIC DNA]</scope>
    <source>
        <strain evidence="1 2">PgKB32</strain>
    </source>
</reference>
<comment type="caution">
    <text evidence="1">The sequence shown here is derived from an EMBL/GenBank/DDBJ whole genome shotgun (WGS) entry which is preliminary data.</text>
</comment>
<evidence type="ECO:0000313" key="2">
    <source>
        <dbReference type="Proteomes" id="UP000475265"/>
    </source>
</evidence>
<gene>
    <name evidence="1" type="ORF">FX983_06549</name>
</gene>
<protein>
    <submittedName>
        <fullName evidence="1">Uncharacterized protein</fullName>
    </submittedName>
</protein>
<proteinExistence type="predicted"/>
<accession>A0A6L5BK83</accession>
<evidence type="ECO:0000313" key="1">
    <source>
        <dbReference type="EMBL" id="KAF2389019.1"/>
    </source>
</evidence>
<sequence length="112" mass="12949">MIDARGTHAKLTSLGPQTFAQHRIHHLADFFDIASFALHILQAERQCRFVDVAEHVAEEHFMVFAADTQACLGHIVAVWHRSAQQMLLTEHVRFDFRREHAQRSRVVDHVVE</sequence>
<organism evidence="1 2">
    <name type="scientific">Pseudomonas frederiksbergensis</name>
    <dbReference type="NCBI Taxonomy" id="104087"/>
    <lineage>
        <taxon>Bacteria</taxon>
        <taxon>Pseudomonadati</taxon>
        <taxon>Pseudomonadota</taxon>
        <taxon>Gammaproteobacteria</taxon>
        <taxon>Pseudomonadales</taxon>
        <taxon>Pseudomonadaceae</taxon>
        <taxon>Pseudomonas</taxon>
    </lineage>
</organism>